<accession>A0AA96WW06</accession>
<dbReference type="RefSeq" id="WP_316426930.1">
    <property type="nucleotide sequence ID" value="NZ_CP130144.1"/>
</dbReference>
<name>A0AA96WW06_LEPBY</name>
<protein>
    <submittedName>
        <fullName evidence="1">Uncharacterized protein</fullName>
    </submittedName>
</protein>
<dbReference type="EMBL" id="CP130144">
    <property type="protein sequence ID" value="WNZ45199.1"/>
    <property type="molecule type" value="Genomic_DNA"/>
</dbReference>
<dbReference type="AlphaFoldDB" id="A0AA96WW06"/>
<gene>
    <name evidence="1" type="ORF">Q2T42_25770</name>
</gene>
<reference evidence="1" key="1">
    <citation type="journal article" date="2023" name="Plants (Basel)">
        <title>Genomic Analysis of Leptolyngbya boryana CZ1 Reveals Efficient Carbon Fixation Modules.</title>
        <authorList>
            <person name="Bai X."/>
            <person name="Wang H."/>
            <person name="Cheng W."/>
            <person name="Wang J."/>
            <person name="Ma M."/>
            <person name="Hu H."/>
            <person name="Song Z."/>
            <person name="Ma H."/>
            <person name="Fan Y."/>
            <person name="Du C."/>
            <person name="Xu J."/>
        </authorList>
    </citation>
    <scope>NUCLEOTIDE SEQUENCE</scope>
    <source>
        <strain evidence="1">CZ1</strain>
    </source>
</reference>
<sequence>MKQVRASIPSHLQTAFFEVGRQLNTNDPTVICTHILSCYFTGDRSDSPKQLAPREVDAFELEDLGDWATEEESC</sequence>
<organism evidence="1">
    <name type="scientific">Leptolyngbya boryana CZ1</name>
    <dbReference type="NCBI Taxonomy" id="3060204"/>
    <lineage>
        <taxon>Bacteria</taxon>
        <taxon>Bacillati</taxon>
        <taxon>Cyanobacteriota</taxon>
        <taxon>Cyanophyceae</taxon>
        <taxon>Leptolyngbyales</taxon>
        <taxon>Leptolyngbyaceae</taxon>
        <taxon>Leptolyngbya group</taxon>
        <taxon>Leptolyngbya</taxon>
    </lineage>
</organism>
<evidence type="ECO:0000313" key="1">
    <source>
        <dbReference type="EMBL" id="WNZ45199.1"/>
    </source>
</evidence>
<proteinExistence type="predicted"/>
<reference evidence="1" key="2">
    <citation type="submission" date="2023-07" db="EMBL/GenBank/DDBJ databases">
        <authorList>
            <person name="Bai X.-H."/>
            <person name="Wang H.-H."/>
            <person name="Wang J."/>
            <person name="Ma M.-Y."/>
            <person name="Hu H.-H."/>
            <person name="Song Z.-L."/>
            <person name="Ma H.-G."/>
            <person name="Fan Y."/>
            <person name="Du C.-Y."/>
            <person name="Xu J.-C."/>
        </authorList>
    </citation>
    <scope>NUCLEOTIDE SEQUENCE</scope>
    <source>
        <strain evidence="1">CZ1</strain>
    </source>
</reference>